<evidence type="ECO:0000313" key="2">
    <source>
        <dbReference type="EMBL" id="EGO20615.1"/>
    </source>
</evidence>
<proteinExistence type="predicted"/>
<dbReference type="EMBL" id="GL945440">
    <property type="protein sequence ID" value="EGO20615.1"/>
    <property type="molecule type" value="Genomic_DNA"/>
</dbReference>
<organism>
    <name type="scientific">Serpula lacrymans var. lacrymans (strain S7.9)</name>
    <name type="common">Dry rot fungus</name>
    <dbReference type="NCBI Taxonomy" id="578457"/>
    <lineage>
        <taxon>Eukaryota</taxon>
        <taxon>Fungi</taxon>
        <taxon>Dikarya</taxon>
        <taxon>Basidiomycota</taxon>
        <taxon>Agaricomycotina</taxon>
        <taxon>Agaricomycetes</taxon>
        <taxon>Agaricomycetidae</taxon>
        <taxon>Boletales</taxon>
        <taxon>Coniophorineae</taxon>
        <taxon>Serpulaceae</taxon>
        <taxon>Serpula</taxon>
    </lineage>
</organism>
<feature type="region of interest" description="Disordered" evidence="1">
    <location>
        <begin position="57"/>
        <end position="79"/>
    </location>
</feature>
<name>F8P858_SERL9</name>
<dbReference type="Proteomes" id="UP000008064">
    <property type="component" value="Unassembled WGS sequence"/>
</dbReference>
<sequence length="112" mass="11950">MPKSTTFPLVEGEPNTYTLSVLAYDVHNGLCYYAITLSLFPVPALDVTLLAAQTTSLSPTSQPSQCSPDNSPIIPPTPLTTATSNSLPLTRLVPMADVECGWRGSGEVRLEL</sequence>
<dbReference type="AlphaFoldDB" id="F8P858"/>
<evidence type="ECO:0000256" key="1">
    <source>
        <dbReference type="SAM" id="MobiDB-lite"/>
    </source>
</evidence>
<dbReference type="KEGG" id="sla:SERLADRAFT_477003"/>
<protein>
    <submittedName>
        <fullName evidence="2">Uncharacterized protein</fullName>
    </submittedName>
</protein>
<gene>
    <name evidence="2" type="ORF">SERLADRAFT_477003</name>
</gene>
<dbReference type="HOGENOM" id="CLU_2147398_0_0_1"/>
<accession>F8P858</accession>
<reference evidence="2" key="1">
    <citation type="submission" date="2011-04" db="EMBL/GenBank/DDBJ databases">
        <title>Evolution of plant cell wall degrading machinery underlies the functional diversity of forest fungi.</title>
        <authorList>
            <consortium name="US DOE Joint Genome Institute (JGI-PGF)"/>
            <person name="Eastwood D.C."/>
            <person name="Floudas D."/>
            <person name="Binder M."/>
            <person name="Majcherczyk A."/>
            <person name="Schneider P."/>
            <person name="Aerts A."/>
            <person name="Asiegbu F.O."/>
            <person name="Baker S.E."/>
            <person name="Barry K."/>
            <person name="Bendiksby M."/>
            <person name="Blumentritt M."/>
            <person name="Coutinho P.M."/>
            <person name="Cullen D."/>
            <person name="Cullen D."/>
            <person name="Gathman A."/>
            <person name="Goodell B."/>
            <person name="Henrissat B."/>
            <person name="Ihrmark K."/>
            <person name="Kauserud H."/>
            <person name="Kohler A."/>
            <person name="LaButti K."/>
            <person name="Lapidus A."/>
            <person name="Lavin J.L."/>
            <person name="Lee Y.-H."/>
            <person name="Lindquist E."/>
            <person name="Lilly W."/>
            <person name="Lucas S."/>
            <person name="Morin E."/>
            <person name="Murat C."/>
            <person name="Oguiza J.A."/>
            <person name="Park J."/>
            <person name="Pisabarro A.G."/>
            <person name="Riley R."/>
            <person name="Rosling A."/>
            <person name="Salamov A."/>
            <person name="Schmidt O."/>
            <person name="Schmutz J."/>
            <person name="Skrede I."/>
            <person name="Stenlid J."/>
            <person name="Wiebenga A."/>
            <person name="Xie X."/>
            <person name="Kues U."/>
            <person name="Hibbett D.S."/>
            <person name="Hoffmeister D."/>
            <person name="Hogberg N."/>
            <person name="Martin F."/>
            <person name="Grigoriev I.V."/>
            <person name="Watkinson S.C."/>
        </authorList>
    </citation>
    <scope>NUCLEOTIDE SEQUENCE</scope>
    <source>
        <strain evidence="2">S7.9</strain>
    </source>
</reference>
<dbReference type="GeneID" id="18820909"/>
<dbReference type="RefSeq" id="XP_007322581.1">
    <property type="nucleotide sequence ID" value="XM_007322519.1"/>
</dbReference>